<organism evidence="4">
    <name type="scientific">viral metagenome</name>
    <dbReference type="NCBI Taxonomy" id="1070528"/>
    <lineage>
        <taxon>unclassified sequences</taxon>
        <taxon>metagenomes</taxon>
        <taxon>organismal metagenomes</taxon>
    </lineage>
</organism>
<dbReference type="Pfam" id="PF01555">
    <property type="entry name" value="N6_N4_Mtase"/>
    <property type="match status" value="2"/>
</dbReference>
<dbReference type="GO" id="GO:0003677">
    <property type="term" value="F:DNA binding"/>
    <property type="evidence" value="ECO:0007669"/>
    <property type="project" value="InterPro"/>
</dbReference>
<reference evidence="4" key="1">
    <citation type="submission" date="2020-03" db="EMBL/GenBank/DDBJ databases">
        <title>The deep terrestrial virosphere.</title>
        <authorList>
            <person name="Holmfeldt K."/>
            <person name="Nilsson E."/>
            <person name="Simone D."/>
            <person name="Lopez-Fernandez M."/>
            <person name="Wu X."/>
            <person name="de Brujin I."/>
            <person name="Lundin D."/>
            <person name="Andersson A."/>
            <person name="Bertilsson S."/>
            <person name="Dopson M."/>
        </authorList>
    </citation>
    <scope>NUCLEOTIDE SEQUENCE</scope>
    <source>
        <strain evidence="4">MM171B00920</strain>
    </source>
</reference>
<name>A0A6M3MBV0_9ZZZZ</name>
<dbReference type="Gene3D" id="3.40.50.150">
    <property type="entry name" value="Vaccinia Virus protein VP39"/>
    <property type="match status" value="2"/>
</dbReference>
<dbReference type="CDD" id="cd02440">
    <property type="entry name" value="AdoMet_MTases"/>
    <property type="match status" value="1"/>
</dbReference>
<evidence type="ECO:0000313" key="4">
    <source>
        <dbReference type="EMBL" id="QJB03065.1"/>
    </source>
</evidence>
<dbReference type="GO" id="GO:0008170">
    <property type="term" value="F:N-methyltransferase activity"/>
    <property type="evidence" value="ECO:0007669"/>
    <property type="project" value="InterPro"/>
</dbReference>
<evidence type="ECO:0000256" key="1">
    <source>
        <dbReference type="ARBA" id="ARBA00022603"/>
    </source>
</evidence>
<keyword evidence="1 4" id="KW-0489">Methyltransferase</keyword>
<protein>
    <submittedName>
        <fullName evidence="4">Putative methyltransferase</fullName>
    </submittedName>
</protein>
<proteinExistence type="predicted"/>
<feature type="domain" description="DNA methylase N-4/N-6" evidence="3">
    <location>
        <begin position="121"/>
        <end position="177"/>
    </location>
</feature>
<accession>A0A6M3MBV0</accession>
<sequence length="329" mass="36895">MGVSERERDSKGFGLAPDPFKSAIKRYGLWPVTVWDLDYSDKVMQKLKTEIGDGCQYGAGSGNLSYQSKGYGIDSRKGGALKGHTYKQAFEEVKRRKSARSECFSKEKGNLESVYAGKITESIFNPVVAINILNLYAPKQGVCYDPFAGGGTRAIVVAKFGLDYIGVELRQEEVDAVYDRCEYNKVEVEIVCASSAAVPQIGSNSADFLITCPPYWHLEQYKGGEEDMSMAETYEKFLVMLGDSIKESYRILKEDALACWVVGLFRNKEGELLALNHDIAWLHREAGFKFKEEIVLNMKNTGAMQRVGNFDKGHGFLIRVHEYCLVFKK</sequence>
<dbReference type="AlphaFoldDB" id="A0A6M3MBV0"/>
<dbReference type="SUPFAM" id="SSF53335">
    <property type="entry name" value="S-adenosyl-L-methionine-dependent methyltransferases"/>
    <property type="match status" value="2"/>
</dbReference>
<dbReference type="GO" id="GO:0032259">
    <property type="term" value="P:methylation"/>
    <property type="evidence" value="ECO:0007669"/>
    <property type="project" value="UniProtKB-KW"/>
</dbReference>
<evidence type="ECO:0000259" key="3">
    <source>
        <dbReference type="Pfam" id="PF01555"/>
    </source>
</evidence>
<dbReference type="InterPro" id="IPR002941">
    <property type="entry name" value="DNA_methylase_N4/N6"/>
</dbReference>
<gene>
    <name evidence="4" type="ORF">MM171B00920_0003</name>
</gene>
<dbReference type="EMBL" id="MT143823">
    <property type="protein sequence ID" value="QJB03065.1"/>
    <property type="molecule type" value="Genomic_DNA"/>
</dbReference>
<feature type="domain" description="DNA methylase N-4/N-6" evidence="3">
    <location>
        <begin position="207"/>
        <end position="329"/>
    </location>
</feature>
<dbReference type="InterPro" id="IPR029063">
    <property type="entry name" value="SAM-dependent_MTases_sf"/>
</dbReference>
<keyword evidence="2 4" id="KW-0808">Transferase</keyword>
<evidence type="ECO:0000256" key="2">
    <source>
        <dbReference type="ARBA" id="ARBA00022679"/>
    </source>
</evidence>